<feature type="compositionally biased region" description="Polar residues" evidence="2">
    <location>
        <begin position="103"/>
        <end position="119"/>
    </location>
</feature>
<evidence type="ECO:0000256" key="1">
    <source>
        <dbReference type="SAM" id="Coils"/>
    </source>
</evidence>
<keyword evidence="4" id="KW-1185">Reference proteome</keyword>
<dbReference type="Proteomes" id="UP001211065">
    <property type="component" value="Unassembled WGS sequence"/>
</dbReference>
<organism evidence="3 4">
    <name type="scientific">Clydaea vesicula</name>
    <dbReference type="NCBI Taxonomy" id="447962"/>
    <lineage>
        <taxon>Eukaryota</taxon>
        <taxon>Fungi</taxon>
        <taxon>Fungi incertae sedis</taxon>
        <taxon>Chytridiomycota</taxon>
        <taxon>Chytridiomycota incertae sedis</taxon>
        <taxon>Chytridiomycetes</taxon>
        <taxon>Lobulomycetales</taxon>
        <taxon>Lobulomycetaceae</taxon>
        <taxon>Clydaea</taxon>
    </lineage>
</organism>
<feature type="coiled-coil region" evidence="1">
    <location>
        <begin position="58"/>
        <end position="96"/>
    </location>
</feature>
<proteinExistence type="predicted"/>
<evidence type="ECO:0000313" key="3">
    <source>
        <dbReference type="EMBL" id="KAJ3226351.1"/>
    </source>
</evidence>
<dbReference type="AlphaFoldDB" id="A0AAD5UAF0"/>
<reference evidence="3" key="1">
    <citation type="submission" date="2020-05" db="EMBL/GenBank/DDBJ databases">
        <title>Phylogenomic resolution of chytrid fungi.</title>
        <authorList>
            <person name="Stajich J.E."/>
            <person name="Amses K."/>
            <person name="Simmons R."/>
            <person name="Seto K."/>
            <person name="Myers J."/>
            <person name="Bonds A."/>
            <person name="Quandt C.A."/>
            <person name="Barry K."/>
            <person name="Liu P."/>
            <person name="Grigoriev I."/>
            <person name="Longcore J.E."/>
            <person name="James T.Y."/>
        </authorList>
    </citation>
    <scope>NUCLEOTIDE SEQUENCE</scope>
    <source>
        <strain evidence="3">JEL0476</strain>
    </source>
</reference>
<protein>
    <submittedName>
        <fullName evidence="3">Uncharacterized protein</fullName>
    </submittedName>
</protein>
<sequence>MRGSSKSILNKINENLDYTKVGALSKQYKENKSSLTFKPLDPKKNFNFQMRLLRKSYLDEANRKKLSEKQTLKSYNEKLKNENNILNEDIVKFRESAGLNIQPAGSKSNSSKTIHNNATSRKKTTESEIFRNKIKQARLLNNLKFSKKLSDKREAQLLSLYYSSKDFVTYKNLEKKIEQCFLHSYVAMSNPIASLNVDVAFSDQPQGLEIERSARIKEVLTSDVTSDRSPDLSVLNEVLRENVKKKI</sequence>
<name>A0AAD5UAF0_9FUNG</name>
<accession>A0AAD5UAF0</accession>
<keyword evidence="1" id="KW-0175">Coiled coil</keyword>
<gene>
    <name evidence="3" type="ORF">HK099_005059</name>
</gene>
<comment type="caution">
    <text evidence="3">The sequence shown here is derived from an EMBL/GenBank/DDBJ whole genome shotgun (WGS) entry which is preliminary data.</text>
</comment>
<evidence type="ECO:0000256" key="2">
    <source>
        <dbReference type="SAM" id="MobiDB-lite"/>
    </source>
</evidence>
<feature type="region of interest" description="Disordered" evidence="2">
    <location>
        <begin position="101"/>
        <end position="126"/>
    </location>
</feature>
<dbReference type="EMBL" id="JADGJW010000038">
    <property type="protein sequence ID" value="KAJ3226351.1"/>
    <property type="molecule type" value="Genomic_DNA"/>
</dbReference>
<evidence type="ECO:0000313" key="4">
    <source>
        <dbReference type="Proteomes" id="UP001211065"/>
    </source>
</evidence>